<keyword evidence="4 5" id="KW-0732">Signal</keyword>
<proteinExistence type="inferred from homology"/>
<evidence type="ECO:0000313" key="6">
    <source>
        <dbReference type="EMBL" id="MBP2293794.1"/>
    </source>
</evidence>
<dbReference type="PANTHER" id="PTHR43649:SF34">
    <property type="entry name" value="ABC TRANSPORTER PERIPLASMIC-BINDING PROTEIN YCJN-RELATED"/>
    <property type="match status" value="1"/>
</dbReference>
<evidence type="ECO:0000313" key="7">
    <source>
        <dbReference type="Proteomes" id="UP000781958"/>
    </source>
</evidence>
<comment type="subcellular location">
    <subcellularLocation>
        <location evidence="1">Periplasm</location>
    </subcellularLocation>
</comment>
<dbReference type="PANTHER" id="PTHR43649">
    <property type="entry name" value="ARABINOSE-BINDING PROTEIN-RELATED"/>
    <property type="match status" value="1"/>
</dbReference>
<keyword evidence="3" id="KW-0813">Transport</keyword>
<evidence type="ECO:0000256" key="4">
    <source>
        <dbReference type="ARBA" id="ARBA00022729"/>
    </source>
</evidence>
<dbReference type="InterPro" id="IPR006059">
    <property type="entry name" value="SBP"/>
</dbReference>
<comment type="caution">
    <text evidence="6">The sequence shown here is derived from an EMBL/GenBank/DDBJ whole genome shotgun (WGS) entry which is preliminary data.</text>
</comment>
<dbReference type="PROSITE" id="PS51257">
    <property type="entry name" value="PROKAR_LIPOPROTEIN"/>
    <property type="match status" value="1"/>
</dbReference>
<dbReference type="CDD" id="cd14750">
    <property type="entry name" value="PBP2_TMBP"/>
    <property type="match status" value="1"/>
</dbReference>
<comment type="similarity">
    <text evidence="2">Belongs to the bacterial solute-binding protein 1 family.</text>
</comment>
<dbReference type="SUPFAM" id="SSF53850">
    <property type="entry name" value="Periplasmic binding protein-like II"/>
    <property type="match status" value="1"/>
</dbReference>
<dbReference type="Pfam" id="PF01547">
    <property type="entry name" value="SBP_bac_1"/>
    <property type="match status" value="1"/>
</dbReference>
<evidence type="ECO:0000256" key="5">
    <source>
        <dbReference type="SAM" id="SignalP"/>
    </source>
</evidence>
<protein>
    <submittedName>
        <fullName evidence="6">Trehalose/maltose transport system substrate-binding protein</fullName>
    </submittedName>
</protein>
<feature type="signal peptide" evidence="5">
    <location>
        <begin position="1"/>
        <end position="23"/>
    </location>
</feature>
<dbReference type="InterPro" id="IPR050490">
    <property type="entry name" value="Bact_solute-bd_prot1"/>
</dbReference>
<dbReference type="Gene3D" id="3.40.190.10">
    <property type="entry name" value="Periplasmic binding protein-like II"/>
    <property type="match status" value="2"/>
</dbReference>
<feature type="chain" id="PRO_5046193978" evidence="5">
    <location>
        <begin position="24"/>
        <end position="425"/>
    </location>
</feature>
<gene>
    <name evidence="6" type="ORF">J2851_003578</name>
</gene>
<evidence type="ECO:0000256" key="3">
    <source>
        <dbReference type="ARBA" id="ARBA00022448"/>
    </source>
</evidence>
<sequence>MARLWAFLLAGLLTAPTALPAMAAGATVTLACSGLGIASDLCRDGARSWAERTGNEVRFVSPPKGAGEQLALYQQLLAAGSADIDVFQIDVVWPGILGAYFVDLRETVDPETIAQHLPAMIDAATVKGRLVALPWFADVGLLYVRKDLLDKHQRPAPESWEELQETAALIQKAERAAGNERMWGYVWQGRAYEGLTVNALEWIASRNGGTIVDPDGTITIDNPRAVEALTIARGWINSISPLGVLNYMEEEARGVFQSGNAVFMRNWPYAWTLVDGPDSPVRGKVAVVPLPKGGPDGRHAATLGGQLLAVSKFSAHVPEAVDLARHLTSPEEQKRRAIQGGANPTIPALYDDPQVLAANPFFADLAKSIGSTVNRPAQATGMRYNQVSSEFYSDTHEVLSGMQPAGETLARLKEALVRISRGGRW</sequence>
<evidence type="ECO:0000256" key="2">
    <source>
        <dbReference type="ARBA" id="ARBA00008520"/>
    </source>
</evidence>
<accession>A0ABS4SNI7</accession>
<dbReference type="RefSeq" id="WP_209767715.1">
    <property type="nucleotide sequence ID" value="NZ_JAGINP010000012.1"/>
</dbReference>
<dbReference type="EMBL" id="JAGINP010000012">
    <property type="protein sequence ID" value="MBP2293794.1"/>
    <property type="molecule type" value="Genomic_DNA"/>
</dbReference>
<dbReference type="Proteomes" id="UP000781958">
    <property type="component" value="Unassembled WGS sequence"/>
</dbReference>
<keyword evidence="7" id="KW-1185">Reference proteome</keyword>
<organism evidence="6 7">
    <name type="scientific">Azospirillum rugosum</name>
    <dbReference type="NCBI Taxonomy" id="416170"/>
    <lineage>
        <taxon>Bacteria</taxon>
        <taxon>Pseudomonadati</taxon>
        <taxon>Pseudomonadota</taxon>
        <taxon>Alphaproteobacteria</taxon>
        <taxon>Rhodospirillales</taxon>
        <taxon>Azospirillaceae</taxon>
        <taxon>Azospirillum</taxon>
    </lineage>
</organism>
<evidence type="ECO:0000256" key="1">
    <source>
        <dbReference type="ARBA" id="ARBA00004418"/>
    </source>
</evidence>
<name>A0ABS4SNI7_9PROT</name>
<reference evidence="6 7" key="1">
    <citation type="submission" date="2021-03" db="EMBL/GenBank/DDBJ databases">
        <title>Genomic Encyclopedia of Type Strains, Phase III (KMG-III): the genomes of soil and plant-associated and newly described type strains.</title>
        <authorList>
            <person name="Whitman W."/>
        </authorList>
    </citation>
    <scope>NUCLEOTIDE SEQUENCE [LARGE SCALE GENOMIC DNA]</scope>
    <source>
        <strain evidence="6 7">IMMIB AFH-6</strain>
    </source>
</reference>